<dbReference type="VEuPathDB" id="FungiDB:FOC1_g10007429"/>
<dbReference type="VEuPathDB" id="FungiDB:FOXG_04575"/>
<accession>A0A2H3T270</accession>
<dbReference type="VEuPathDB" id="FungiDB:HZS61_014671"/>
<dbReference type="Proteomes" id="UP000219369">
    <property type="component" value="Unassembled WGS sequence"/>
</dbReference>
<name>A0A2H3T270_FUSOX</name>
<reference evidence="2" key="1">
    <citation type="submission" date="2016-09" db="EMBL/GenBank/DDBJ databases">
        <authorList>
            <person name="Guldener U."/>
        </authorList>
    </citation>
    <scope>NUCLEOTIDE SEQUENCE [LARGE SCALE GENOMIC DNA]</scope>
    <source>
        <strain evidence="2">V64-1</strain>
    </source>
</reference>
<sequence length="107" mass="12155">MLFIVFNHVFLSCDGSFATAKNLDANVSEVLRIGVEKLTLRHNETVEYLLLFMLITNSSFTVQEIAEIFSIDLHKRDILPTAINIPKFVSEHCSDFLRIRGGRNSVI</sequence>
<dbReference type="AlphaFoldDB" id="A0A2H3T270"/>
<dbReference type="OrthoDB" id="2546325at2759"/>
<proteinExistence type="predicted"/>
<evidence type="ECO:0000313" key="2">
    <source>
        <dbReference type="Proteomes" id="UP000219369"/>
    </source>
</evidence>
<dbReference type="VEuPathDB" id="FungiDB:FOZG_02442"/>
<protein>
    <submittedName>
        <fullName evidence="1">Uncharacterized protein</fullName>
    </submittedName>
</protein>
<evidence type="ECO:0000313" key="1">
    <source>
        <dbReference type="EMBL" id="SCO82521.1"/>
    </source>
</evidence>
<dbReference type="EMBL" id="FMJY01000003">
    <property type="protein sequence ID" value="SCO82521.1"/>
    <property type="molecule type" value="Genomic_DNA"/>
</dbReference>
<dbReference type="VEuPathDB" id="FungiDB:FOMG_02531"/>
<gene>
    <name evidence="1" type="ORF">FRV6_06734</name>
</gene>
<organism evidence="1 2">
    <name type="scientific">Fusarium oxysporum</name>
    <name type="common">Fusarium vascular wilt</name>
    <dbReference type="NCBI Taxonomy" id="5507"/>
    <lineage>
        <taxon>Eukaryota</taxon>
        <taxon>Fungi</taxon>
        <taxon>Dikarya</taxon>
        <taxon>Ascomycota</taxon>
        <taxon>Pezizomycotina</taxon>
        <taxon>Sordariomycetes</taxon>
        <taxon>Hypocreomycetidae</taxon>
        <taxon>Hypocreales</taxon>
        <taxon>Nectriaceae</taxon>
        <taxon>Fusarium</taxon>
        <taxon>Fusarium oxysporum species complex</taxon>
    </lineage>
</organism>